<dbReference type="GO" id="GO:0003677">
    <property type="term" value="F:DNA binding"/>
    <property type="evidence" value="ECO:0007669"/>
    <property type="project" value="UniProtKB-UniRule"/>
</dbReference>
<feature type="domain" description="THAP-type" evidence="7">
    <location>
        <begin position="1"/>
        <end position="79"/>
    </location>
</feature>
<evidence type="ECO:0000313" key="9">
    <source>
        <dbReference type="Proteomes" id="UP000478052"/>
    </source>
</evidence>
<evidence type="ECO:0000313" key="8">
    <source>
        <dbReference type="EMBL" id="KAF0707297.1"/>
    </source>
</evidence>
<dbReference type="AlphaFoldDB" id="A0A6G0VUU9"/>
<feature type="non-terminal residue" evidence="8">
    <location>
        <position position="692"/>
    </location>
</feature>
<keyword evidence="4 5" id="KW-0238">DNA-binding</keyword>
<gene>
    <name evidence="8" type="ORF">FWK35_00032434</name>
</gene>
<evidence type="ECO:0000256" key="2">
    <source>
        <dbReference type="ARBA" id="ARBA00022771"/>
    </source>
</evidence>
<dbReference type="PANTHER" id="PTHR47577:SF2">
    <property type="entry name" value="THAP DOMAIN CONTAINING 9"/>
    <property type="match status" value="1"/>
</dbReference>
<feature type="coiled-coil region" evidence="6">
    <location>
        <begin position="204"/>
        <end position="245"/>
    </location>
</feature>
<sequence length="692" mass="79087">MITTCPTIAGQGLKLHRIPKDLELQSKWLKFIQSIDQFFELKPSHVVCESHFCENDYSIPITSMNNQKKLKKDAVPSIISIMCINSRRSLSFESTTNKTLDEIEVVTLPSEMLVDEISLDAVCNNELDDEVVPLPSEILVEEIGLNTLSKDELVDEKSLTTPPSRFTHFSQRKRKVYVGDFESPSDIETPNSRLKYWHASQSVILEQKKKLKKLTNDNENLRNKIKNLSSLVEHLNEEKKLISENCYTVLKESIPPLQTEIYITRIKDIWVNFTLLFSSCIQLFREIFNKTLPHPSTIRKWYSTIDGTPGFSVECLNAVKLKVEEMGKKNKKLFCGLIMDEMSIREDIHYNGDRLQGYINFGQDKVDSDSLPLAREALVFLLVALNSNWKIPVGYFLMNGTTAAEKSNLVTTCLQNLNDTDVIVKSLTFDGAASNISMVKILGANLPTKPSFKHPNTQENVHIFLDAAHMLKLVRNTLGDWGTLYDQNGKSIEWDYFKKLVDLQEKGGLHLATKLRRRHIWYFKEKMKVSLAAQTFSTSVADALTLCKNESFEGFKNSDSTIEFCKKINDIFDFLNTRNFLEQLQCKRPLYANLEDQIHKFVEDSILYLESLKGQNNIPILESQRKTGFIGLITCLISVKQLFLDVVKSGQLDFILTYKLFQDHIEMLFSAIRSRGGFNNNPSAAQFEAAYK</sequence>
<dbReference type="Pfam" id="PF05485">
    <property type="entry name" value="THAP"/>
    <property type="match status" value="1"/>
</dbReference>
<dbReference type="Gene3D" id="6.20.210.20">
    <property type="entry name" value="THAP domain"/>
    <property type="match status" value="1"/>
</dbReference>
<evidence type="ECO:0000256" key="4">
    <source>
        <dbReference type="ARBA" id="ARBA00023125"/>
    </source>
</evidence>
<evidence type="ECO:0000259" key="7">
    <source>
        <dbReference type="PROSITE" id="PS50950"/>
    </source>
</evidence>
<dbReference type="InterPro" id="IPR038441">
    <property type="entry name" value="THAP_Znf_sf"/>
</dbReference>
<keyword evidence="1" id="KW-0479">Metal-binding</keyword>
<protein>
    <submittedName>
        <fullName evidence="8">THAP-type domain-containing protein</fullName>
    </submittedName>
</protein>
<evidence type="ECO:0000256" key="1">
    <source>
        <dbReference type="ARBA" id="ARBA00022723"/>
    </source>
</evidence>
<dbReference type="SUPFAM" id="SSF57716">
    <property type="entry name" value="Glucocorticoid receptor-like (DNA-binding domain)"/>
    <property type="match status" value="1"/>
</dbReference>
<dbReference type="Pfam" id="PF21787">
    <property type="entry name" value="TNP-like_RNaseH_N"/>
    <property type="match status" value="1"/>
</dbReference>
<keyword evidence="9" id="KW-1185">Reference proteome</keyword>
<dbReference type="InterPro" id="IPR048366">
    <property type="entry name" value="TNP-like_GBD"/>
</dbReference>
<dbReference type="PANTHER" id="PTHR47577">
    <property type="entry name" value="THAP DOMAIN-CONTAINING PROTEIN 6"/>
    <property type="match status" value="1"/>
</dbReference>
<dbReference type="GO" id="GO:0008270">
    <property type="term" value="F:zinc ion binding"/>
    <property type="evidence" value="ECO:0007669"/>
    <property type="project" value="UniProtKB-KW"/>
</dbReference>
<dbReference type="Proteomes" id="UP000478052">
    <property type="component" value="Unassembled WGS sequence"/>
</dbReference>
<dbReference type="InterPro" id="IPR048367">
    <property type="entry name" value="TNP-like_RNaseH_C"/>
</dbReference>
<dbReference type="SMART" id="SM00980">
    <property type="entry name" value="THAP"/>
    <property type="match status" value="1"/>
</dbReference>
<comment type="caution">
    <text evidence="8">The sequence shown here is derived from an EMBL/GenBank/DDBJ whole genome shotgun (WGS) entry which is preliminary data.</text>
</comment>
<organism evidence="8 9">
    <name type="scientific">Aphis craccivora</name>
    <name type="common">Cowpea aphid</name>
    <dbReference type="NCBI Taxonomy" id="307492"/>
    <lineage>
        <taxon>Eukaryota</taxon>
        <taxon>Metazoa</taxon>
        <taxon>Ecdysozoa</taxon>
        <taxon>Arthropoda</taxon>
        <taxon>Hexapoda</taxon>
        <taxon>Insecta</taxon>
        <taxon>Pterygota</taxon>
        <taxon>Neoptera</taxon>
        <taxon>Paraneoptera</taxon>
        <taxon>Hemiptera</taxon>
        <taxon>Sternorrhyncha</taxon>
        <taxon>Aphidomorpha</taxon>
        <taxon>Aphidoidea</taxon>
        <taxon>Aphididae</taxon>
        <taxon>Aphidini</taxon>
        <taxon>Aphis</taxon>
        <taxon>Aphis</taxon>
    </lineage>
</organism>
<evidence type="ECO:0000256" key="5">
    <source>
        <dbReference type="PROSITE-ProRule" id="PRU00309"/>
    </source>
</evidence>
<name>A0A6G0VUU9_APHCR</name>
<keyword evidence="3" id="KW-0862">Zinc</keyword>
<evidence type="ECO:0000256" key="6">
    <source>
        <dbReference type="SAM" id="Coils"/>
    </source>
</evidence>
<dbReference type="InterPro" id="IPR048365">
    <property type="entry name" value="TNP-like_RNaseH_N"/>
</dbReference>
<accession>A0A6G0VUU9</accession>
<dbReference type="InterPro" id="IPR006612">
    <property type="entry name" value="THAP_Znf"/>
</dbReference>
<reference evidence="8 9" key="1">
    <citation type="submission" date="2019-08" db="EMBL/GenBank/DDBJ databases">
        <title>Whole genome of Aphis craccivora.</title>
        <authorList>
            <person name="Voronova N.V."/>
            <person name="Shulinski R.S."/>
            <person name="Bandarenka Y.V."/>
            <person name="Zhorov D.G."/>
            <person name="Warner D."/>
        </authorList>
    </citation>
    <scope>NUCLEOTIDE SEQUENCE [LARGE SCALE GENOMIC DNA]</scope>
    <source>
        <strain evidence="8">180601</strain>
        <tissue evidence="8">Whole Body</tissue>
    </source>
</reference>
<evidence type="ECO:0000256" key="3">
    <source>
        <dbReference type="ARBA" id="ARBA00022833"/>
    </source>
</evidence>
<proteinExistence type="predicted"/>
<dbReference type="OrthoDB" id="6629190at2759"/>
<dbReference type="Pfam" id="PF21789">
    <property type="entry name" value="TNP-like_RNaseH_C"/>
    <property type="match status" value="1"/>
</dbReference>
<keyword evidence="6" id="KW-0175">Coiled coil</keyword>
<dbReference type="PROSITE" id="PS50950">
    <property type="entry name" value="ZF_THAP"/>
    <property type="match status" value="1"/>
</dbReference>
<dbReference type="EMBL" id="VUJU01012595">
    <property type="protein sequence ID" value="KAF0707297.1"/>
    <property type="molecule type" value="Genomic_DNA"/>
</dbReference>
<keyword evidence="2 5" id="KW-0863">Zinc-finger</keyword>
<dbReference type="Pfam" id="PF21788">
    <property type="entry name" value="TNP-like_GBD"/>
    <property type="match status" value="1"/>
</dbReference>